<comment type="caution">
    <text evidence="2">The sequence shown here is derived from an EMBL/GenBank/DDBJ whole genome shotgun (WGS) entry which is preliminary data.</text>
</comment>
<keyword evidence="3" id="KW-1185">Reference proteome</keyword>
<feature type="region of interest" description="Disordered" evidence="1">
    <location>
        <begin position="24"/>
        <end position="51"/>
    </location>
</feature>
<name>A0ABR2YRZ6_9CHLO</name>
<dbReference type="Proteomes" id="UP001491310">
    <property type="component" value="Unassembled WGS sequence"/>
</dbReference>
<reference evidence="2 3" key="1">
    <citation type="journal article" date="2024" name="Nat. Commun.">
        <title>Phylogenomics reveals the evolutionary origins of lichenization in chlorophyte algae.</title>
        <authorList>
            <person name="Puginier C."/>
            <person name="Libourel C."/>
            <person name="Otte J."/>
            <person name="Skaloud P."/>
            <person name="Haon M."/>
            <person name="Grisel S."/>
            <person name="Petersen M."/>
            <person name="Berrin J.G."/>
            <person name="Delaux P.M."/>
            <person name="Dal Grande F."/>
            <person name="Keller J."/>
        </authorList>
    </citation>
    <scope>NUCLEOTIDE SEQUENCE [LARGE SCALE GENOMIC DNA]</scope>
    <source>
        <strain evidence="2 3">SAG 216-7</strain>
    </source>
</reference>
<proteinExistence type="predicted"/>
<feature type="compositionally biased region" description="Low complexity" evidence="1">
    <location>
        <begin position="26"/>
        <end position="37"/>
    </location>
</feature>
<accession>A0ABR2YRZ6</accession>
<evidence type="ECO:0000256" key="1">
    <source>
        <dbReference type="SAM" id="MobiDB-lite"/>
    </source>
</evidence>
<dbReference type="EMBL" id="JALJOT010000006">
    <property type="protein sequence ID" value="KAK9909716.1"/>
    <property type="molecule type" value="Genomic_DNA"/>
</dbReference>
<gene>
    <name evidence="2" type="ORF">WJX75_006557</name>
</gene>
<organism evidence="2 3">
    <name type="scientific">Coccomyxa subellipsoidea</name>
    <dbReference type="NCBI Taxonomy" id="248742"/>
    <lineage>
        <taxon>Eukaryota</taxon>
        <taxon>Viridiplantae</taxon>
        <taxon>Chlorophyta</taxon>
        <taxon>core chlorophytes</taxon>
        <taxon>Trebouxiophyceae</taxon>
        <taxon>Trebouxiophyceae incertae sedis</taxon>
        <taxon>Coccomyxaceae</taxon>
        <taxon>Coccomyxa</taxon>
    </lineage>
</organism>
<sequence length="88" mass="10224">MHRRSCSRTDRISQCSSVDICPKANETSSEAESVSSESFEDDITPKRPPKEWQKELGRRQWGLLTLAAVISDRLFVWMDWITRMAYSE</sequence>
<evidence type="ECO:0000313" key="2">
    <source>
        <dbReference type="EMBL" id="KAK9909716.1"/>
    </source>
</evidence>
<evidence type="ECO:0000313" key="3">
    <source>
        <dbReference type="Proteomes" id="UP001491310"/>
    </source>
</evidence>
<protein>
    <submittedName>
        <fullName evidence="2">Uncharacterized protein</fullName>
    </submittedName>
</protein>